<name>A0A1F5EPS0_9BACT</name>
<dbReference type="EMBL" id="MFAB01000002">
    <property type="protein sequence ID" value="OGD69409.1"/>
    <property type="molecule type" value="Genomic_DNA"/>
</dbReference>
<gene>
    <name evidence="1" type="ORF">A2996_01770</name>
</gene>
<accession>A0A1F5EPS0</accession>
<organism evidence="1 2">
    <name type="scientific">Candidatus Campbellbacteria bacterium RIFCSPLOWO2_01_FULL_34_15</name>
    <dbReference type="NCBI Taxonomy" id="1797579"/>
    <lineage>
        <taxon>Bacteria</taxon>
        <taxon>Candidatus Campbelliibacteriota</taxon>
    </lineage>
</organism>
<dbReference type="AlphaFoldDB" id="A0A1F5EPS0"/>
<dbReference type="Proteomes" id="UP000176865">
    <property type="component" value="Unassembled WGS sequence"/>
</dbReference>
<proteinExistence type="predicted"/>
<comment type="caution">
    <text evidence="1">The sequence shown here is derived from an EMBL/GenBank/DDBJ whole genome shotgun (WGS) entry which is preliminary data.</text>
</comment>
<reference evidence="1 2" key="1">
    <citation type="journal article" date="2016" name="Nat. Commun.">
        <title>Thousands of microbial genomes shed light on interconnected biogeochemical processes in an aquifer system.</title>
        <authorList>
            <person name="Anantharaman K."/>
            <person name="Brown C.T."/>
            <person name="Hug L.A."/>
            <person name="Sharon I."/>
            <person name="Castelle C.J."/>
            <person name="Probst A.J."/>
            <person name="Thomas B.C."/>
            <person name="Singh A."/>
            <person name="Wilkins M.J."/>
            <person name="Karaoz U."/>
            <person name="Brodie E.L."/>
            <person name="Williams K.H."/>
            <person name="Hubbard S.S."/>
            <person name="Banfield J.F."/>
        </authorList>
    </citation>
    <scope>NUCLEOTIDE SEQUENCE [LARGE SCALE GENOMIC DNA]</scope>
</reference>
<evidence type="ECO:0000313" key="2">
    <source>
        <dbReference type="Proteomes" id="UP000176865"/>
    </source>
</evidence>
<evidence type="ECO:0000313" key="1">
    <source>
        <dbReference type="EMBL" id="OGD69409.1"/>
    </source>
</evidence>
<protein>
    <submittedName>
        <fullName evidence="1">Uncharacterized protein</fullName>
    </submittedName>
</protein>
<sequence length="81" mass="9771">MKRDEERKDQRQCPHTGSFAKHLKVLTLVFRKTNVFHAGKYLQMHLFSRFNQEHLCVHNTQTQHKVKQKMTTVLLWSSFIF</sequence>